<dbReference type="InterPro" id="IPR002508">
    <property type="entry name" value="MurNAc-LAA_cat"/>
</dbReference>
<dbReference type="EMBL" id="CP017757">
    <property type="protein sequence ID" value="AQV95595.1"/>
    <property type="molecule type" value="Genomic_DNA"/>
</dbReference>
<feature type="domain" description="MurNAc-LAA" evidence="5">
    <location>
        <begin position="97"/>
        <end position="246"/>
    </location>
</feature>
<dbReference type="PANTHER" id="PTHR30404">
    <property type="entry name" value="N-ACETYLMURAMOYL-L-ALANINE AMIDASE"/>
    <property type="match status" value="1"/>
</dbReference>
<dbReference type="Proteomes" id="UP000189627">
    <property type="component" value="Chromosome 1"/>
</dbReference>
<name>A0A1U9UTW1_CUPNE</name>
<evidence type="ECO:0000256" key="2">
    <source>
        <dbReference type="ARBA" id="ARBA00011901"/>
    </source>
</evidence>
<protein>
    <recommendedName>
        <fullName evidence="2">N-acetylmuramoyl-L-alanine amidase</fullName>
        <ecNumber evidence="2">3.5.1.28</ecNumber>
    </recommendedName>
</protein>
<evidence type="ECO:0000313" key="6">
    <source>
        <dbReference type="EMBL" id="AQV95595.1"/>
    </source>
</evidence>
<dbReference type="SUPFAM" id="SSF53187">
    <property type="entry name" value="Zn-dependent exopeptidases"/>
    <property type="match status" value="1"/>
</dbReference>
<evidence type="ECO:0000256" key="3">
    <source>
        <dbReference type="ARBA" id="ARBA00022801"/>
    </source>
</evidence>
<dbReference type="SMART" id="SM00646">
    <property type="entry name" value="Ami_3"/>
    <property type="match status" value="1"/>
</dbReference>
<feature type="chain" id="PRO_5013160522" description="N-acetylmuramoyl-L-alanine amidase" evidence="4">
    <location>
        <begin position="25"/>
        <end position="259"/>
    </location>
</feature>
<dbReference type="OrthoDB" id="8525541at2"/>
<comment type="catalytic activity">
    <reaction evidence="1">
        <text>Hydrolyzes the link between N-acetylmuramoyl residues and L-amino acid residues in certain cell-wall glycopeptides.</text>
        <dbReference type="EC" id="3.5.1.28"/>
    </reaction>
</comment>
<dbReference type="Gene3D" id="3.40.630.40">
    <property type="entry name" value="Zn-dependent exopeptidases"/>
    <property type="match status" value="1"/>
</dbReference>
<dbReference type="RefSeq" id="WP_078197894.1">
    <property type="nucleotide sequence ID" value="NZ_CP017757.2"/>
</dbReference>
<dbReference type="EC" id="3.5.1.28" evidence="2"/>
<evidence type="ECO:0000313" key="7">
    <source>
        <dbReference type="Proteomes" id="UP000189627"/>
    </source>
</evidence>
<evidence type="ECO:0000256" key="4">
    <source>
        <dbReference type="SAM" id="SignalP"/>
    </source>
</evidence>
<sequence>MAPVISVRRRAMLAWLAACLPAHAGASPPATGTRPARIVIDPGHTPAQGGALGVRGIYEVRYNDGLASLLLRALTQAGFDVALTRGPGDNVSLEERARFANVRQADLFLSIHHDSAQLQYLEKVAVGDHDAYRTTRPISGYSIFVSQRNAHYAQSLAAAQMLGVEMRKLGRPPALHHAEPIEGESRELLAPDIGIYRFDDLVVLRQAAMPALLLEAGVIVDPADERYVSDQGNQARIVHAIVTAVRQYVATARIGHAQK</sequence>
<evidence type="ECO:0000259" key="5">
    <source>
        <dbReference type="SMART" id="SM00646"/>
    </source>
</evidence>
<keyword evidence="4" id="KW-0732">Signal</keyword>
<reference evidence="7" key="1">
    <citation type="submission" date="2017-02" db="EMBL/GenBank/DDBJ databases">
        <title>Complete genome sequence of Cupriavidus necator strain NH9, a 3-chlorobenzoate degrader.</title>
        <authorList>
            <person name="Moriuchi R."/>
            <person name="Dohra H."/>
            <person name="Ogawa N."/>
        </authorList>
    </citation>
    <scope>NUCLEOTIDE SEQUENCE [LARGE SCALE GENOMIC DNA]</scope>
    <source>
        <strain evidence="7">NH9</strain>
    </source>
</reference>
<dbReference type="InterPro" id="IPR050695">
    <property type="entry name" value="N-acetylmuramoyl_amidase_3"/>
</dbReference>
<organism evidence="6 7">
    <name type="scientific">Cupriavidus necator</name>
    <name type="common">Alcaligenes eutrophus</name>
    <name type="synonym">Ralstonia eutropha</name>
    <dbReference type="NCBI Taxonomy" id="106590"/>
    <lineage>
        <taxon>Bacteria</taxon>
        <taxon>Pseudomonadati</taxon>
        <taxon>Pseudomonadota</taxon>
        <taxon>Betaproteobacteria</taxon>
        <taxon>Burkholderiales</taxon>
        <taxon>Burkholderiaceae</taxon>
        <taxon>Cupriavidus</taxon>
    </lineage>
</organism>
<gene>
    <name evidence="6" type="ORF">BJN34_17075</name>
</gene>
<keyword evidence="3" id="KW-0378">Hydrolase</keyword>
<accession>A0A1U9UTW1</accession>
<dbReference type="Pfam" id="PF01520">
    <property type="entry name" value="Amidase_3"/>
    <property type="match status" value="1"/>
</dbReference>
<dbReference type="GO" id="GO:0030288">
    <property type="term" value="C:outer membrane-bounded periplasmic space"/>
    <property type="evidence" value="ECO:0007669"/>
    <property type="project" value="TreeGrafter"/>
</dbReference>
<dbReference type="AlphaFoldDB" id="A0A1U9UTW1"/>
<dbReference type="GO" id="GO:0008745">
    <property type="term" value="F:N-acetylmuramoyl-L-alanine amidase activity"/>
    <property type="evidence" value="ECO:0007669"/>
    <property type="project" value="UniProtKB-EC"/>
</dbReference>
<feature type="signal peptide" evidence="4">
    <location>
        <begin position="1"/>
        <end position="24"/>
    </location>
</feature>
<dbReference type="CDD" id="cd02696">
    <property type="entry name" value="MurNAc-LAA"/>
    <property type="match status" value="1"/>
</dbReference>
<proteinExistence type="predicted"/>
<dbReference type="GO" id="GO:0009253">
    <property type="term" value="P:peptidoglycan catabolic process"/>
    <property type="evidence" value="ECO:0007669"/>
    <property type="project" value="InterPro"/>
</dbReference>
<dbReference type="KEGG" id="cuh:BJN34_17075"/>
<evidence type="ECO:0000256" key="1">
    <source>
        <dbReference type="ARBA" id="ARBA00001561"/>
    </source>
</evidence>
<dbReference type="PANTHER" id="PTHR30404:SF0">
    <property type="entry name" value="N-ACETYLMURAMOYL-L-ALANINE AMIDASE AMIC"/>
    <property type="match status" value="1"/>
</dbReference>